<comment type="similarity">
    <text evidence="1">Belongs to the peptidase C1 family.</text>
</comment>
<dbReference type="Pfam" id="PF08246">
    <property type="entry name" value="Inhibitor_I29"/>
    <property type="match status" value="1"/>
</dbReference>
<dbReference type="CDD" id="cd02248">
    <property type="entry name" value="Peptidase_C1A"/>
    <property type="match status" value="1"/>
</dbReference>
<dbReference type="InterPro" id="IPR038765">
    <property type="entry name" value="Papain-like_cys_pep_sf"/>
</dbReference>
<dbReference type="Pfam" id="PF00112">
    <property type="entry name" value="Peptidase_C1"/>
    <property type="match status" value="1"/>
</dbReference>
<dbReference type="EMBL" id="JAPFFF010000036">
    <property type="protein sequence ID" value="KAK8843066.1"/>
    <property type="molecule type" value="Genomic_DNA"/>
</dbReference>
<dbReference type="InterPro" id="IPR013201">
    <property type="entry name" value="Prot_inhib_I29"/>
</dbReference>
<dbReference type="InterPro" id="IPR013128">
    <property type="entry name" value="Peptidase_C1A"/>
</dbReference>
<evidence type="ECO:0000259" key="2">
    <source>
        <dbReference type="SMART" id="SM00645"/>
    </source>
</evidence>
<dbReference type="InterPro" id="IPR039417">
    <property type="entry name" value="Peptidase_C1A_papain-like"/>
</dbReference>
<feature type="domain" description="Cathepsin propeptide inhibitor" evidence="3">
    <location>
        <begin position="22"/>
        <end position="77"/>
    </location>
</feature>
<evidence type="ECO:0000259" key="3">
    <source>
        <dbReference type="SMART" id="SM00848"/>
    </source>
</evidence>
<organism evidence="4 5">
    <name type="scientific">Tritrichomonas musculus</name>
    <dbReference type="NCBI Taxonomy" id="1915356"/>
    <lineage>
        <taxon>Eukaryota</taxon>
        <taxon>Metamonada</taxon>
        <taxon>Parabasalia</taxon>
        <taxon>Tritrichomonadida</taxon>
        <taxon>Tritrichomonadidae</taxon>
        <taxon>Tritrichomonas</taxon>
    </lineage>
</organism>
<keyword evidence="5" id="KW-1185">Reference proteome</keyword>
<feature type="domain" description="Peptidase C1A papain C-terminal" evidence="2">
    <location>
        <begin position="100"/>
        <end position="315"/>
    </location>
</feature>
<dbReference type="PANTHER" id="PTHR12411">
    <property type="entry name" value="CYSTEINE PROTEASE FAMILY C1-RELATED"/>
    <property type="match status" value="1"/>
</dbReference>
<dbReference type="InterPro" id="IPR000668">
    <property type="entry name" value="Peptidase_C1A_C"/>
</dbReference>
<protein>
    <submittedName>
        <fullName evidence="4">Uncharacterized protein</fullName>
    </submittedName>
</protein>
<dbReference type="Proteomes" id="UP001470230">
    <property type="component" value="Unassembled WGS sequence"/>
</dbReference>
<evidence type="ECO:0000256" key="1">
    <source>
        <dbReference type="ARBA" id="ARBA00008455"/>
    </source>
</evidence>
<comment type="caution">
    <text evidence="4">The sequence shown here is derived from an EMBL/GenBank/DDBJ whole genome shotgun (WGS) entry which is preliminary data.</text>
</comment>
<sequence length="315" mass="35664">MLALFISFVSSAFYLQHEEKSFLSWMRSTNQFYTGDEYRLRFGIFLTNSRYVKEFNTGHKNFRLSLNKFAACTPSEYKAYFGLRISRSKFFSVKSTLKTNTESLDWRDKGVVNEIKDQGECQSNYAFSLIQAIESRDAITTGTLRRFSEQNIVDCSSMTFGCNGGNPAFAFQSVIDEQNGQLCFEKDYIYTGNFGGDCKFAECPHYGSFLTATMVEEGDENDLAAKIEKYGPASVCVDASSASFQLYTSGIYDEPSCSIDNINHAVGCVGFGIEDGTKYWIVRNQWGTSWGEKGYIRMIWENDQCGIAFFSFVIE</sequence>
<proteinExistence type="inferred from homology"/>
<dbReference type="SUPFAM" id="SSF54001">
    <property type="entry name" value="Cysteine proteinases"/>
    <property type="match status" value="1"/>
</dbReference>
<name>A0ABR2HA03_9EUKA</name>
<dbReference type="Gene3D" id="3.90.70.10">
    <property type="entry name" value="Cysteine proteinases"/>
    <property type="match status" value="1"/>
</dbReference>
<evidence type="ECO:0000313" key="5">
    <source>
        <dbReference type="Proteomes" id="UP001470230"/>
    </source>
</evidence>
<evidence type="ECO:0000313" key="4">
    <source>
        <dbReference type="EMBL" id="KAK8843066.1"/>
    </source>
</evidence>
<reference evidence="4 5" key="1">
    <citation type="submission" date="2024-04" db="EMBL/GenBank/DDBJ databases">
        <title>Tritrichomonas musculus Genome.</title>
        <authorList>
            <person name="Alves-Ferreira E."/>
            <person name="Grigg M."/>
            <person name="Lorenzi H."/>
            <person name="Galac M."/>
        </authorList>
    </citation>
    <scope>NUCLEOTIDE SEQUENCE [LARGE SCALE GENOMIC DNA]</scope>
    <source>
        <strain evidence="4 5">EAF2021</strain>
    </source>
</reference>
<dbReference type="SMART" id="SM00848">
    <property type="entry name" value="Inhibitor_I29"/>
    <property type="match status" value="1"/>
</dbReference>
<dbReference type="SMART" id="SM00645">
    <property type="entry name" value="Pept_C1"/>
    <property type="match status" value="1"/>
</dbReference>
<gene>
    <name evidence="4" type="ORF">M9Y10_025256</name>
</gene>
<accession>A0ABR2HA03</accession>